<dbReference type="OrthoDB" id="9798507at2"/>
<sequence>MGTDQSADGQSPGQACLLLYDGECRLCIFVKTKLEQLRVGQAGTDIRFLTYQSDEAQIALGRKHRPGCPAVAFLIRPSGEVLQGLDAFLPLVSTLPGGKLLLWWLRFPSAKRLAEWGYRMIARHRYRWFGEANPSIRQD</sequence>
<evidence type="ECO:0008006" key="3">
    <source>
        <dbReference type="Google" id="ProtNLM"/>
    </source>
</evidence>
<dbReference type="RefSeq" id="WP_090894399.1">
    <property type="nucleotide sequence ID" value="NZ_CZPZ01000002.1"/>
</dbReference>
<dbReference type="EMBL" id="CZPZ01000002">
    <property type="protein sequence ID" value="CUS32433.1"/>
    <property type="molecule type" value="Genomic_DNA"/>
</dbReference>
<accession>A0A0S4L429</accession>
<reference evidence="2" key="1">
    <citation type="submission" date="2015-10" db="EMBL/GenBank/DDBJ databases">
        <authorList>
            <person name="Luecker S."/>
            <person name="Luecker S."/>
        </authorList>
    </citation>
    <scope>NUCLEOTIDE SEQUENCE [LARGE SCALE GENOMIC DNA]</scope>
</reference>
<organism evidence="1 2">
    <name type="scientific">Candidatus Nitrospira nitrificans</name>
    <dbReference type="NCBI Taxonomy" id="1742973"/>
    <lineage>
        <taxon>Bacteria</taxon>
        <taxon>Pseudomonadati</taxon>
        <taxon>Nitrospirota</taxon>
        <taxon>Nitrospiria</taxon>
        <taxon>Nitrospirales</taxon>
        <taxon>Nitrospiraceae</taxon>
        <taxon>Nitrospira</taxon>
    </lineage>
</organism>
<proteinExistence type="predicted"/>
<dbReference type="AlphaFoldDB" id="A0A0S4L429"/>
<gene>
    <name evidence="1" type="ORF">COMA2_100116</name>
</gene>
<evidence type="ECO:0000313" key="2">
    <source>
        <dbReference type="Proteomes" id="UP000198736"/>
    </source>
</evidence>
<dbReference type="GO" id="GO:0015035">
    <property type="term" value="F:protein-disulfide reductase activity"/>
    <property type="evidence" value="ECO:0007669"/>
    <property type="project" value="InterPro"/>
</dbReference>
<dbReference type="Pfam" id="PF04134">
    <property type="entry name" value="DCC1-like"/>
    <property type="match status" value="1"/>
</dbReference>
<evidence type="ECO:0000313" key="1">
    <source>
        <dbReference type="EMBL" id="CUS32433.1"/>
    </source>
</evidence>
<dbReference type="Proteomes" id="UP000198736">
    <property type="component" value="Unassembled WGS sequence"/>
</dbReference>
<dbReference type="InterPro" id="IPR007263">
    <property type="entry name" value="DCC1-like"/>
</dbReference>
<protein>
    <recommendedName>
        <fullName evidence="3">DUF393 domain-containing protein</fullName>
    </recommendedName>
</protein>
<name>A0A0S4L429_9BACT</name>
<keyword evidence="2" id="KW-1185">Reference proteome</keyword>